<proteinExistence type="predicted"/>
<dbReference type="OrthoDB" id="408631at2759"/>
<accession>A0A2I0AK76</accession>
<dbReference type="SUPFAM" id="SSF53474">
    <property type="entry name" value="alpha/beta-Hydrolases"/>
    <property type="match status" value="1"/>
</dbReference>
<dbReference type="GO" id="GO:0016787">
    <property type="term" value="F:hydrolase activity"/>
    <property type="evidence" value="ECO:0007669"/>
    <property type="project" value="UniProtKB-KW"/>
</dbReference>
<sequence length="358" mass="39112">MSEMTDVSGSPAAKQAKPKLSLKTRLYVSLLSAVTDACRRSDGSINRRLLSFFDLRAAPNPSPVHGVRTLDLTVDASRNLWVRLFLPAGQAPSTAAGGGSRLPLVIFFHGGGFAYLSPDSRGYDLVCRRMARRLSVVVASVNYRLSPEHRCPAPYDDGFDFLSFIDSGGMDAEVAELADFSSCFLAGDSAGANICHHVAHRWAAAASAGDGWKKVNLSGIILIQPYFGGEERTESEIRLTGAPLVSTDRSDWLWRAFLPKGADRDDEAANVFGPKAKSELEKDFPAAMVVVGGHDPLQDWQRRYCESLRAKGREVVKMEFPDAIHAFYIFPEISDSGRLIDEIGSFIRSRLSPALEAE</sequence>
<dbReference type="InterPro" id="IPR050466">
    <property type="entry name" value="Carboxylest/Gibb_receptor"/>
</dbReference>
<dbReference type="Proteomes" id="UP000236161">
    <property type="component" value="Unassembled WGS sequence"/>
</dbReference>
<organism evidence="2 3">
    <name type="scientific">Apostasia shenzhenica</name>
    <dbReference type="NCBI Taxonomy" id="1088818"/>
    <lineage>
        <taxon>Eukaryota</taxon>
        <taxon>Viridiplantae</taxon>
        <taxon>Streptophyta</taxon>
        <taxon>Embryophyta</taxon>
        <taxon>Tracheophyta</taxon>
        <taxon>Spermatophyta</taxon>
        <taxon>Magnoliopsida</taxon>
        <taxon>Liliopsida</taxon>
        <taxon>Asparagales</taxon>
        <taxon>Orchidaceae</taxon>
        <taxon>Apostasioideae</taxon>
        <taxon>Apostasia</taxon>
    </lineage>
</organism>
<dbReference type="STRING" id="1088818.A0A2I0AK76"/>
<dbReference type="AlphaFoldDB" id="A0A2I0AK76"/>
<dbReference type="EC" id="3.-.-.-" evidence="2"/>
<reference evidence="2 3" key="1">
    <citation type="journal article" date="2017" name="Nature">
        <title>The Apostasia genome and the evolution of orchids.</title>
        <authorList>
            <person name="Zhang G.Q."/>
            <person name="Liu K.W."/>
            <person name="Li Z."/>
            <person name="Lohaus R."/>
            <person name="Hsiao Y.Y."/>
            <person name="Niu S.C."/>
            <person name="Wang J.Y."/>
            <person name="Lin Y.C."/>
            <person name="Xu Q."/>
            <person name="Chen L.J."/>
            <person name="Yoshida K."/>
            <person name="Fujiwara S."/>
            <person name="Wang Z.W."/>
            <person name="Zhang Y.Q."/>
            <person name="Mitsuda N."/>
            <person name="Wang M."/>
            <person name="Liu G.H."/>
            <person name="Pecoraro L."/>
            <person name="Huang H.X."/>
            <person name="Xiao X.J."/>
            <person name="Lin M."/>
            <person name="Wu X.Y."/>
            <person name="Wu W.L."/>
            <person name="Chen Y.Y."/>
            <person name="Chang S.B."/>
            <person name="Sakamoto S."/>
            <person name="Ohme-Takagi M."/>
            <person name="Yagi M."/>
            <person name="Zeng S.J."/>
            <person name="Shen C.Y."/>
            <person name="Yeh C.M."/>
            <person name="Luo Y.B."/>
            <person name="Tsai W.C."/>
            <person name="Van de Peer Y."/>
            <person name="Liu Z.J."/>
        </authorList>
    </citation>
    <scope>NUCLEOTIDE SEQUENCE [LARGE SCALE GENOMIC DNA]</scope>
    <source>
        <strain evidence="3">cv. Shenzhen</strain>
        <tissue evidence="2">Stem</tissue>
    </source>
</reference>
<evidence type="ECO:0000313" key="2">
    <source>
        <dbReference type="EMBL" id="PKA55963.1"/>
    </source>
</evidence>
<feature type="domain" description="Alpha/beta hydrolase fold-3" evidence="1">
    <location>
        <begin position="105"/>
        <end position="328"/>
    </location>
</feature>
<evidence type="ECO:0000313" key="3">
    <source>
        <dbReference type="Proteomes" id="UP000236161"/>
    </source>
</evidence>
<dbReference type="InterPro" id="IPR013094">
    <property type="entry name" value="AB_hydrolase_3"/>
</dbReference>
<evidence type="ECO:0000259" key="1">
    <source>
        <dbReference type="Pfam" id="PF07859"/>
    </source>
</evidence>
<keyword evidence="2" id="KW-0378">Hydrolase</keyword>
<dbReference type="PANTHER" id="PTHR23024">
    <property type="entry name" value="ARYLACETAMIDE DEACETYLASE"/>
    <property type="match status" value="1"/>
</dbReference>
<dbReference type="PANTHER" id="PTHR23024:SF24">
    <property type="entry name" value="ALPHA_BETA HYDROLASE FOLD-3 DOMAIN-CONTAINING PROTEIN"/>
    <property type="match status" value="1"/>
</dbReference>
<dbReference type="InterPro" id="IPR029058">
    <property type="entry name" value="AB_hydrolase_fold"/>
</dbReference>
<dbReference type="Pfam" id="PF07859">
    <property type="entry name" value="Abhydrolase_3"/>
    <property type="match status" value="1"/>
</dbReference>
<dbReference type="EMBL" id="KZ451976">
    <property type="protein sequence ID" value="PKA55963.1"/>
    <property type="molecule type" value="Genomic_DNA"/>
</dbReference>
<protein>
    <submittedName>
        <fullName evidence="2">Putative carboxylesterase 18</fullName>
        <ecNumber evidence="2">3.-.-.-</ecNumber>
    </submittedName>
</protein>
<name>A0A2I0AK76_9ASPA</name>
<dbReference type="Gene3D" id="3.40.50.1820">
    <property type="entry name" value="alpha/beta hydrolase"/>
    <property type="match status" value="1"/>
</dbReference>
<keyword evidence="3" id="KW-1185">Reference proteome</keyword>
<gene>
    <name evidence="2" type="primary">CXE18</name>
    <name evidence="2" type="ORF">AXF42_Ash014635</name>
</gene>